<gene>
    <name evidence="5" type="ORF">TCIL3000_11_13530</name>
</gene>
<keyword evidence="3" id="KW-1133">Transmembrane helix</keyword>
<accession>G0V2H5</accession>
<dbReference type="Gene3D" id="3.40.50.1240">
    <property type="entry name" value="Phosphoglycerate mutase-like"/>
    <property type="match status" value="1"/>
</dbReference>
<dbReference type="InterPro" id="IPR033379">
    <property type="entry name" value="Acid_Pase_AS"/>
</dbReference>
<name>G0V2H5_TRYCI</name>
<dbReference type="SMR" id="G0V2H5"/>
<evidence type="ECO:0000313" key="5">
    <source>
        <dbReference type="EMBL" id="CCC95847.1"/>
    </source>
</evidence>
<sequence length="496" mass="55318">MKGLYWFHDIVSLCFIFLQMNVCAVQSTLELKVVQLVHRHGARSPIVSYNQSTICGNVPCGHLNSAGLSMLINAGKFLRAHYTEGPYGSFFPSESYNLSVSYTESTDVLRTIQSAEALLSGLFPNKTLFFPAVHTASDEASVLSRGFSAPYTRAFLKLDTEWWRRVCNPRADTILGYKTLLSISREVFSEGFCANPLKICECAQGLYDIGAAMNASGRIVDYPLLQKYLKQLREVEVFVTRMWFRYNASDKTHVNMGSLGQDLAQQILSNAKSYMSGSSSFKLYHYSGHDTTIAPLASTLGDFAPTALSPPFGQLYAFELLHNPDTDEYSMRVRRGAPGQAPESNYLFSWDNYRLKCMEKSNKVYYAADNTCPFSDFERFVNSTKPRSPAGLCYLSGRHRKLFDCPGSMRKPSNKDCKMLRRACPASACDLGFTLNIVTLECVCSSNECLGTHTTASLIAISLVACCIGALIVLCGIRLFELWKRRRYQSATTSNI</sequence>
<dbReference type="InterPro" id="IPR000560">
    <property type="entry name" value="His_Pase_clade-2"/>
</dbReference>
<keyword evidence="3" id="KW-0812">Transmembrane</keyword>
<protein>
    <submittedName>
        <fullName evidence="5">Uncharacterized protein TCIL3000_11_13530</fullName>
    </submittedName>
</protein>
<keyword evidence="3" id="KW-0472">Membrane</keyword>
<dbReference type="GO" id="GO:0016791">
    <property type="term" value="F:phosphatase activity"/>
    <property type="evidence" value="ECO:0007669"/>
    <property type="project" value="TreeGrafter"/>
</dbReference>
<evidence type="ECO:0000256" key="4">
    <source>
        <dbReference type="SAM" id="SignalP"/>
    </source>
</evidence>
<dbReference type="PROSITE" id="PS00616">
    <property type="entry name" value="HIS_ACID_PHOSPHAT_1"/>
    <property type="match status" value="1"/>
</dbReference>
<dbReference type="AlphaFoldDB" id="G0V2H5"/>
<evidence type="ECO:0000256" key="3">
    <source>
        <dbReference type="SAM" id="Phobius"/>
    </source>
</evidence>
<organism evidence="5">
    <name type="scientific">Trypanosoma congolense (strain IL3000)</name>
    <dbReference type="NCBI Taxonomy" id="1068625"/>
    <lineage>
        <taxon>Eukaryota</taxon>
        <taxon>Discoba</taxon>
        <taxon>Euglenozoa</taxon>
        <taxon>Kinetoplastea</taxon>
        <taxon>Metakinetoplastina</taxon>
        <taxon>Trypanosomatida</taxon>
        <taxon>Trypanosomatidae</taxon>
        <taxon>Trypanosoma</taxon>
        <taxon>Nannomonas</taxon>
    </lineage>
</organism>
<dbReference type="Pfam" id="PF00328">
    <property type="entry name" value="His_Phos_2"/>
    <property type="match status" value="1"/>
</dbReference>
<dbReference type="EMBL" id="HE575324">
    <property type="protein sequence ID" value="CCC95847.1"/>
    <property type="molecule type" value="Genomic_DNA"/>
</dbReference>
<dbReference type="InterPro" id="IPR029033">
    <property type="entry name" value="His_PPase_superfam"/>
</dbReference>
<dbReference type="VEuPathDB" id="TriTrypDB:TcIL3000.11.13530"/>
<evidence type="ECO:0000256" key="1">
    <source>
        <dbReference type="ARBA" id="ARBA00005375"/>
    </source>
</evidence>
<evidence type="ECO:0000256" key="2">
    <source>
        <dbReference type="ARBA" id="ARBA00022801"/>
    </source>
</evidence>
<feature type="chain" id="PRO_5003410542" evidence="4">
    <location>
        <begin position="25"/>
        <end position="496"/>
    </location>
</feature>
<reference evidence="5" key="1">
    <citation type="journal article" date="2012" name="Proc. Natl. Acad. Sci. U.S.A.">
        <title>Antigenic diversity is generated by distinct evolutionary mechanisms in African trypanosome species.</title>
        <authorList>
            <person name="Jackson A.P."/>
            <person name="Berry A."/>
            <person name="Aslett M."/>
            <person name="Allison H.C."/>
            <person name="Burton P."/>
            <person name="Vavrova-Anderson J."/>
            <person name="Brown R."/>
            <person name="Browne H."/>
            <person name="Corton N."/>
            <person name="Hauser H."/>
            <person name="Gamble J."/>
            <person name="Gilderthorp R."/>
            <person name="Marcello L."/>
            <person name="McQuillan J."/>
            <person name="Otto T.D."/>
            <person name="Quail M.A."/>
            <person name="Sanders M.J."/>
            <person name="van Tonder A."/>
            <person name="Ginger M.L."/>
            <person name="Field M.C."/>
            <person name="Barry J.D."/>
            <person name="Hertz-Fowler C."/>
            <person name="Berriman M."/>
        </authorList>
    </citation>
    <scope>NUCLEOTIDE SEQUENCE</scope>
    <source>
        <strain evidence="5">IL3000</strain>
    </source>
</reference>
<proteinExistence type="inferred from homology"/>
<keyword evidence="4" id="KW-0732">Signal</keyword>
<dbReference type="InterPro" id="IPR050645">
    <property type="entry name" value="Histidine_acid_phosphatase"/>
</dbReference>
<feature type="signal peptide" evidence="4">
    <location>
        <begin position="1"/>
        <end position="24"/>
    </location>
</feature>
<dbReference type="CDD" id="cd07061">
    <property type="entry name" value="HP_HAP_like"/>
    <property type="match status" value="1"/>
</dbReference>
<dbReference type="PANTHER" id="PTHR11567:SF110">
    <property type="entry name" value="2-PHOSPHOXYLOSE PHOSPHATASE 1"/>
    <property type="match status" value="1"/>
</dbReference>
<dbReference type="SUPFAM" id="SSF53254">
    <property type="entry name" value="Phosphoglycerate mutase-like"/>
    <property type="match status" value="1"/>
</dbReference>
<dbReference type="PANTHER" id="PTHR11567">
    <property type="entry name" value="ACID PHOSPHATASE-RELATED"/>
    <property type="match status" value="1"/>
</dbReference>
<feature type="transmembrane region" description="Helical" evidence="3">
    <location>
        <begin position="456"/>
        <end position="480"/>
    </location>
</feature>
<comment type="similarity">
    <text evidence="1">Belongs to the histidine acid phosphatase family.</text>
</comment>
<keyword evidence="2" id="KW-0378">Hydrolase</keyword>